<dbReference type="InterPro" id="IPR015421">
    <property type="entry name" value="PyrdxlP-dep_Trfase_major"/>
</dbReference>
<name>A0A9X2MNR7_9FIRM</name>
<evidence type="ECO:0000313" key="13">
    <source>
        <dbReference type="Proteomes" id="UP001142078"/>
    </source>
</evidence>
<keyword evidence="9" id="KW-0238">DNA-binding</keyword>
<evidence type="ECO:0000256" key="2">
    <source>
        <dbReference type="ARBA" id="ARBA00005384"/>
    </source>
</evidence>
<evidence type="ECO:0000259" key="11">
    <source>
        <dbReference type="PROSITE" id="PS50949"/>
    </source>
</evidence>
<evidence type="ECO:0000256" key="9">
    <source>
        <dbReference type="ARBA" id="ARBA00023125"/>
    </source>
</evidence>
<dbReference type="InterPro" id="IPR000524">
    <property type="entry name" value="Tscrpt_reg_HTH_GntR"/>
</dbReference>
<dbReference type="OrthoDB" id="9808770at2"/>
<dbReference type="SMART" id="SM00345">
    <property type="entry name" value="HTH_GNTR"/>
    <property type="match status" value="1"/>
</dbReference>
<dbReference type="InterPro" id="IPR015424">
    <property type="entry name" value="PyrdxlP-dep_Trfase"/>
</dbReference>
<dbReference type="CDD" id="cd00609">
    <property type="entry name" value="AAT_like"/>
    <property type="match status" value="1"/>
</dbReference>
<dbReference type="RefSeq" id="WP_042679087.1">
    <property type="nucleotide sequence ID" value="NZ_CABKTM010000011.1"/>
</dbReference>
<keyword evidence="8" id="KW-0805">Transcription regulation</keyword>
<keyword evidence="7" id="KW-0663">Pyridoxal phosphate</keyword>
<keyword evidence="13" id="KW-1185">Reference proteome</keyword>
<dbReference type="SUPFAM" id="SSF46785">
    <property type="entry name" value="Winged helix' DNA-binding domain"/>
    <property type="match status" value="1"/>
</dbReference>
<dbReference type="InterPro" id="IPR036388">
    <property type="entry name" value="WH-like_DNA-bd_sf"/>
</dbReference>
<accession>A0A9X2MNR7</accession>
<dbReference type="InterPro" id="IPR051446">
    <property type="entry name" value="HTH_trans_reg/aminotransferase"/>
</dbReference>
<dbReference type="Gene3D" id="3.40.640.10">
    <property type="entry name" value="Type I PLP-dependent aspartate aminotransferase-like (Major domain)"/>
    <property type="match status" value="1"/>
</dbReference>
<dbReference type="GO" id="GO:0030170">
    <property type="term" value="F:pyridoxal phosphate binding"/>
    <property type="evidence" value="ECO:0007669"/>
    <property type="project" value="InterPro"/>
</dbReference>
<dbReference type="GO" id="GO:0003677">
    <property type="term" value="F:DNA binding"/>
    <property type="evidence" value="ECO:0007669"/>
    <property type="project" value="UniProtKB-KW"/>
</dbReference>
<dbReference type="Pfam" id="PF00392">
    <property type="entry name" value="GntR"/>
    <property type="match status" value="1"/>
</dbReference>
<evidence type="ECO:0000256" key="4">
    <source>
        <dbReference type="ARBA" id="ARBA00011738"/>
    </source>
</evidence>
<dbReference type="AlphaFoldDB" id="A0A9X2MNR7"/>
<evidence type="ECO:0000256" key="3">
    <source>
        <dbReference type="ARBA" id="ARBA00007441"/>
    </source>
</evidence>
<dbReference type="GO" id="GO:0008483">
    <property type="term" value="F:transaminase activity"/>
    <property type="evidence" value="ECO:0007669"/>
    <property type="project" value="UniProtKB-KW"/>
</dbReference>
<dbReference type="PANTHER" id="PTHR46577">
    <property type="entry name" value="HTH-TYPE TRANSCRIPTIONAL REGULATORY PROTEIN GABR"/>
    <property type="match status" value="1"/>
</dbReference>
<sequence>MNNNIIIQLDKNLNKPLYLQLADNIEKLIKDEVFQENAKLPSIRSLAKKLKVNNITVVNAYKILEQEGYVYSKKGSGTYVNRLNKDLDINYLIDENMELMTSGILSLSENSINFASVSPTPELFPVEEFKQVLIEVLDRDKGKAFVYPEINGYGPLRESISYFLKDNYHMNAAASQIQIISGGQQGIDLLAKTLIEPGDYVFLENPTYSGAVAAFKSRGANIIGIPMENDGIDLDILEKYIKKYHPKFLYTMPNYQSPTTYSYSEIKKEKLIDLAYENEFYIIEDDFLSDLSYEKKKIPLKSIDIYDQVIYIKSFSKILMPGLRLGFLTTPKKLFKDIIKAKHTADISSSGFIQRAFDLYLRENFWKEHIERVQKDYSEKYNLILKEINSLKKYGIRFKEPNGGLSLWLKLPKDINCIELYNECASNNVIIVPGEIFFIEGHNEETNFIRLSFGSVNKDKIVEGINIIENCIAKLKGGNDDNTKFIPLI</sequence>
<proteinExistence type="inferred from homology"/>
<dbReference type="Pfam" id="PF00155">
    <property type="entry name" value="Aminotran_1_2"/>
    <property type="match status" value="1"/>
</dbReference>
<evidence type="ECO:0000256" key="10">
    <source>
        <dbReference type="ARBA" id="ARBA00023163"/>
    </source>
</evidence>
<evidence type="ECO:0000256" key="1">
    <source>
        <dbReference type="ARBA" id="ARBA00001933"/>
    </source>
</evidence>
<evidence type="ECO:0000256" key="5">
    <source>
        <dbReference type="ARBA" id="ARBA00022576"/>
    </source>
</evidence>
<dbReference type="EMBL" id="JANJZL010000005">
    <property type="protein sequence ID" value="MCR2044391.1"/>
    <property type="molecule type" value="Genomic_DNA"/>
</dbReference>
<comment type="similarity">
    <text evidence="2">In the C-terminal section; belongs to the class-I pyridoxal-phosphate-dependent aminotransferase family.</text>
</comment>
<comment type="cofactor">
    <cofactor evidence="1">
        <name>pyridoxal 5'-phosphate</name>
        <dbReference type="ChEBI" id="CHEBI:597326"/>
    </cofactor>
</comment>
<reference evidence="12" key="1">
    <citation type="submission" date="2022-07" db="EMBL/GenBank/DDBJ databases">
        <title>Enhanced cultured diversity of the mouse gut microbiota enables custom-made synthetic communities.</title>
        <authorList>
            <person name="Afrizal A."/>
        </authorList>
    </citation>
    <scope>NUCLEOTIDE SEQUENCE</scope>
    <source>
        <strain evidence="12">DSM 29482</strain>
    </source>
</reference>
<dbReference type="InterPro" id="IPR015422">
    <property type="entry name" value="PyrdxlP-dep_Trfase_small"/>
</dbReference>
<dbReference type="PANTHER" id="PTHR46577:SF1">
    <property type="entry name" value="HTH-TYPE TRANSCRIPTIONAL REGULATORY PROTEIN GABR"/>
    <property type="match status" value="1"/>
</dbReference>
<dbReference type="CDD" id="cd07377">
    <property type="entry name" value="WHTH_GntR"/>
    <property type="match status" value="1"/>
</dbReference>
<evidence type="ECO:0000256" key="6">
    <source>
        <dbReference type="ARBA" id="ARBA00022679"/>
    </source>
</evidence>
<keyword evidence="6" id="KW-0808">Transferase</keyword>
<evidence type="ECO:0000313" key="12">
    <source>
        <dbReference type="EMBL" id="MCR2044391.1"/>
    </source>
</evidence>
<organism evidence="12 13">
    <name type="scientific">Anaerosalibacter massiliensis</name>
    <dbReference type="NCBI Taxonomy" id="1347392"/>
    <lineage>
        <taxon>Bacteria</taxon>
        <taxon>Bacillati</taxon>
        <taxon>Bacillota</taxon>
        <taxon>Tissierellia</taxon>
        <taxon>Tissierellales</taxon>
        <taxon>Sporanaerobacteraceae</taxon>
        <taxon>Anaerosalibacter</taxon>
    </lineage>
</organism>
<comment type="caution">
    <text evidence="12">The sequence shown here is derived from an EMBL/GenBank/DDBJ whole genome shotgun (WGS) entry which is preliminary data.</text>
</comment>
<feature type="domain" description="HTH gntR-type" evidence="11">
    <location>
        <begin position="15"/>
        <end position="83"/>
    </location>
</feature>
<keyword evidence="10" id="KW-0804">Transcription</keyword>
<protein>
    <submittedName>
        <fullName evidence="12">PLP-dependent aminotransferase family protein</fullName>
    </submittedName>
</protein>
<dbReference type="Proteomes" id="UP001142078">
    <property type="component" value="Unassembled WGS sequence"/>
</dbReference>
<gene>
    <name evidence="12" type="ORF">NSA23_09725</name>
</gene>
<comment type="subunit">
    <text evidence="4">Homodimer.</text>
</comment>
<dbReference type="InterPro" id="IPR036390">
    <property type="entry name" value="WH_DNA-bd_sf"/>
</dbReference>
<dbReference type="Gene3D" id="3.90.1150.10">
    <property type="entry name" value="Aspartate Aminotransferase, domain 1"/>
    <property type="match status" value="1"/>
</dbReference>
<dbReference type="PROSITE" id="PS50949">
    <property type="entry name" value="HTH_GNTR"/>
    <property type="match status" value="1"/>
</dbReference>
<dbReference type="Gene3D" id="1.10.10.10">
    <property type="entry name" value="Winged helix-like DNA-binding domain superfamily/Winged helix DNA-binding domain"/>
    <property type="match status" value="1"/>
</dbReference>
<evidence type="ECO:0000256" key="8">
    <source>
        <dbReference type="ARBA" id="ARBA00023015"/>
    </source>
</evidence>
<comment type="similarity">
    <text evidence="3">Belongs to the class-I pyridoxal-phosphate-dependent aminotransferase family.</text>
</comment>
<dbReference type="SUPFAM" id="SSF53383">
    <property type="entry name" value="PLP-dependent transferases"/>
    <property type="match status" value="1"/>
</dbReference>
<keyword evidence="5 12" id="KW-0032">Aminotransferase</keyword>
<dbReference type="InterPro" id="IPR004839">
    <property type="entry name" value="Aminotransferase_I/II_large"/>
</dbReference>
<dbReference type="FunFam" id="3.40.640.10:FF:000053">
    <property type="entry name" value="Aminotransferase, class I"/>
    <property type="match status" value="1"/>
</dbReference>
<evidence type="ECO:0000256" key="7">
    <source>
        <dbReference type="ARBA" id="ARBA00022898"/>
    </source>
</evidence>
<dbReference type="GO" id="GO:0003700">
    <property type="term" value="F:DNA-binding transcription factor activity"/>
    <property type="evidence" value="ECO:0007669"/>
    <property type="project" value="InterPro"/>
</dbReference>